<keyword evidence="4" id="KW-1185">Reference proteome</keyword>
<dbReference type="KEGG" id="ker:91103842"/>
<keyword evidence="1" id="KW-0732">Signal</keyword>
<evidence type="ECO:0000256" key="1">
    <source>
        <dbReference type="SAM" id="SignalP"/>
    </source>
</evidence>
<name>A0AAX4KLW2_9TREE</name>
<sequence>MKSLTLTSTPILLFVGLLYSSVAQAYTFVGCTTVVSPTTGDPDSTTVSSAALCNNYCAPTADSAPYFYFNVQSSSCVCTSQAPTAPIYSTSAASDNMGNCAAGYSTAYKIATTFTFSMCDGSADPSSSVTNFVNTPGDCFTACRTYGQAAFSVYRPTNQFYCLCAASSTPTNTQGTDPRNCGASGFFLYSHSAASSASGLARRQLKDKLDVARKERQKRERFCPKGLIACAVEGWDSYECIDTSSELESCGGCIYGEYGSSFNTTSTGTDCSTLPGVSLGAVTCQDSKCQAHACKKGYELIGGLCERQI</sequence>
<dbReference type="InterPro" id="IPR038955">
    <property type="entry name" value="PriA/CPL1_fungi"/>
</dbReference>
<dbReference type="AlphaFoldDB" id="A0AAX4KLW2"/>
<dbReference type="GeneID" id="91103842"/>
<evidence type="ECO:0000259" key="2">
    <source>
        <dbReference type="Pfam" id="PF21671"/>
    </source>
</evidence>
<accession>A0AAX4KLW2</accession>
<dbReference type="EMBL" id="CP144089">
    <property type="protein sequence ID" value="WWD06944.1"/>
    <property type="molecule type" value="Genomic_DNA"/>
</dbReference>
<organism evidence="3 4">
    <name type="scientific">Kwoniella europaea PYCC6329</name>
    <dbReference type="NCBI Taxonomy" id="1423913"/>
    <lineage>
        <taxon>Eukaryota</taxon>
        <taxon>Fungi</taxon>
        <taxon>Dikarya</taxon>
        <taxon>Basidiomycota</taxon>
        <taxon>Agaricomycotina</taxon>
        <taxon>Tremellomycetes</taxon>
        <taxon>Tremellales</taxon>
        <taxon>Cryptococcaceae</taxon>
        <taxon>Kwoniella</taxon>
    </lineage>
</organism>
<feature type="chain" id="PRO_5043926472" description="Protein CPL1-like domain-containing protein" evidence="1">
    <location>
        <begin position="26"/>
        <end position="309"/>
    </location>
</feature>
<dbReference type="RefSeq" id="XP_066084911.1">
    <property type="nucleotide sequence ID" value="XM_066228814.1"/>
</dbReference>
<dbReference type="InterPro" id="IPR048661">
    <property type="entry name" value="CPL1-like"/>
</dbReference>
<feature type="domain" description="Protein CPL1-like" evidence="2">
    <location>
        <begin position="238"/>
        <end position="300"/>
    </location>
</feature>
<proteinExistence type="predicted"/>
<dbReference type="PROSITE" id="PS51257">
    <property type="entry name" value="PROKAR_LIPOPROTEIN"/>
    <property type="match status" value="1"/>
</dbReference>
<reference evidence="3 4" key="1">
    <citation type="submission" date="2024-01" db="EMBL/GenBank/DDBJ databases">
        <title>Comparative genomics of Cryptococcus and Kwoniella reveals pathogenesis evolution and contrasting modes of karyotype evolution via chromosome fusion or intercentromeric recombination.</title>
        <authorList>
            <person name="Coelho M.A."/>
            <person name="David-Palma M."/>
            <person name="Shea T."/>
            <person name="Bowers K."/>
            <person name="McGinley-Smith S."/>
            <person name="Mohammad A.W."/>
            <person name="Gnirke A."/>
            <person name="Yurkov A.M."/>
            <person name="Nowrousian M."/>
            <person name="Sun S."/>
            <person name="Cuomo C.A."/>
            <person name="Heitman J."/>
        </authorList>
    </citation>
    <scope>NUCLEOTIDE SEQUENCE [LARGE SCALE GENOMIC DNA]</scope>
    <source>
        <strain evidence="3 4">PYCC6329</strain>
    </source>
</reference>
<evidence type="ECO:0000313" key="4">
    <source>
        <dbReference type="Proteomes" id="UP001358614"/>
    </source>
</evidence>
<gene>
    <name evidence="3" type="ORF">V865_005041</name>
</gene>
<dbReference type="Proteomes" id="UP001358614">
    <property type="component" value="Chromosome 1"/>
</dbReference>
<dbReference type="Pfam" id="PF21671">
    <property type="entry name" value="CPL1-like"/>
    <property type="match status" value="1"/>
</dbReference>
<protein>
    <recommendedName>
        <fullName evidence="2">Protein CPL1-like domain-containing protein</fullName>
    </recommendedName>
</protein>
<dbReference type="PANTHER" id="PTHR35192">
    <property type="entry name" value="PROTEIN, PUTATIVE-RELATED"/>
    <property type="match status" value="1"/>
</dbReference>
<evidence type="ECO:0000313" key="3">
    <source>
        <dbReference type="EMBL" id="WWD06944.1"/>
    </source>
</evidence>
<feature type="signal peptide" evidence="1">
    <location>
        <begin position="1"/>
        <end position="25"/>
    </location>
</feature>
<dbReference type="PANTHER" id="PTHR35192:SF2">
    <property type="entry name" value="APPLE DOMAIN-CONTAINING PROTEIN"/>
    <property type="match status" value="1"/>
</dbReference>